<feature type="transmembrane region" description="Helical" evidence="4">
    <location>
        <begin position="183"/>
        <end position="205"/>
    </location>
</feature>
<evidence type="ECO:0000256" key="2">
    <source>
        <dbReference type="ARBA" id="ARBA00029447"/>
    </source>
</evidence>
<keyword evidence="3" id="KW-0807">Transducer</keyword>
<reference evidence="7 8" key="1">
    <citation type="journal article" date="2014" name="Genome Announc.">
        <title>Draft genome sequences of the altered schaedler flora, a defined bacterial community from gnotobiotic mice.</title>
        <authorList>
            <person name="Wannemuehler M.J."/>
            <person name="Overstreet A.M."/>
            <person name="Ward D.V."/>
            <person name="Phillips G.J."/>
        </authorList>
    </citation>
    <scope>NUCLEOTIDE SEQUENCE [LARGE SCALE GENOMIC DNA]</scope>
    <source>
        <strain evidence="7 8">ASF492</strain>
    </source>
</reference>
<dbReference type="eggNOG" id="COG0840">
    <property type="taxonomic scope" value="Bacteria"/>
</dbReference>
<dbReference type="EMBL" id="AQFT01000009">
    <property type="protein sequence ID" value="EMZ37952.1"/>
    <property type="molecule type" value="Genomic_DNA"/>
</dbReference>
<keyword evidence="4" id="KW-0472">Membrane</keyword>
<evidence type="ECO:0000259" key="5">
    <source>
        <dbReference type="PROSITE" id="PS50111"/>
    </source>
</evidence>
<dbReference type="SUPFAM" id="SSF58104">
    <property type="entry name" value="Methyl-accepting chemotaxis protein (MCP) signaling domain"/>
    <property type="match status" value="1"/>
</dbReference>
<gene>
    <name evidence="7" type="ORF">C823_00276</name>
</gene>
<dbReference type="InterPro" id="IPR003660">
    <property type="entry name" value="HAMP_dom"/>
</dbReference>
<dbReference type="OrthoDB" id="9765776at2"/>
<comment type="caution">
    <text evidence="7">The sequence shown here is derived from an EMBL/GenBank/DDBJ whole genome shotgun (WGS) entry which is preliminary data.</text>
</comment>
<dbReference type="PROSITE" id="PS50885">
    <property type="entry name" value="HAMP"/>
    <property type="match status" value="1"/>
</dbReference>
<sequence length="570" mass="61613">MKNLKIGTKLLLTFMIIIALFCGTVYVATSGLRECSDKYSEFYHEEYQITQRVMSMRRGLQIIVKDLTFMTIDDDAERFASYQSDMEKELELLEQNAKWVSENLKTNSEAFDTFAKDIQDAVNMQENVVALSKTNKTQAQQILIEEYQPLVISSVSALTKISDEVESGVDANFNASLATQKSITYSLLGLAAAALFITIVLCLYLTRMITKPIHELVASAGKIVAGNFDFQIAYRSKDELGGLANAFRDMASILGDIIADASRLLSEMANGNFDVRTRAEERYVGDFQGLLSSIRKQNRDLSSTLAQINSSADQVSSGANQVSYGAQALSQGATQQAASVQELAATIAGISQQVKETAENAATARRQSNSAGDKVEECNRQMKDMTKAMEEITRTSNEIGKIIKTIEDIAFQTNILALNAAVEASRAGTAGKGFAVVADEVRNLASKSAEASKDTSDLIESVIGAVTQGTHITNATAKSLIQVVEEVRETSTTVDKIANAAEGQAGAVEQVSVGVDQISSVVQTNSATAVESAAASEELSSQAEVLKNLVAKFSLREEYVQSNINLDAEF</sequence>
<dbReference type="Gene3D" id="6.10.340.10">
    <property type="match status" value="1"/>
</dbReference>
<accession>N2B8G6</accession>
<dbReference type="InterPro" id="IPR051310">
    <property type="entry name" value="MCP_chemotaxis"/>
</dbReference>
<name>N2B8G6_9FIRM</name>
<dbReference type="InterPro" id="IPR004089">
    <property type="entry name" value="MCPsignal_dom"/>
</dbReference>
<dbReference type="SMART" id="SM00304">
    <property type="entry name" value="HAMP"/>
    <property type="match status" value="1"/>
</dbReference>
<dbReference type="GO" id="GO:0004888">
    <property type="term" value="F:transmembrane signaling receptor activity"/>
    <property type="evidence" value="ECO:0007669"/>
    <property type="project" value="InterPro"/>
</dbReference>
<evidence type="ECO:0000256" key="4">
    <source>
        <dbReference type="SAM" id="Phobius"/>
    </source>
</evidence>
<keyword evidence="4" id="KW-1133">Transmembrane helix</keyword>
<keyword evidence="1" id="KW-0145">Chemotaxis</keyword>
<dbReference type="CDD" id="cd06225">
    <property type="entry name" value="HAMP"/>
    <property type="match status" value="1"/>
</dbReference>
<evidence type="ECO:0000313" key="8">
    <source>
        <dbReference type="Proteomes" id="UP000012589"/>
    </source>
</evidence>
<dbReference type="PANTHER" id="PTHR43531:SF11">
    <property type="entry name" value="METHYL-ACCEPTING CHEMOTAXIS PROTEIN 3"/>
    <property type="match status" value="1"/>
</dbReference>
<proteinExistence type="inferred from homology"/>
<keyword evidence="8" id="KW-1185">Reference proteome</keyword>
<keyword evidence="4" id="KW-0812">Transmembrane</keyword>
<dbReference type="STRING" id="1235802.C823_00276"/>
<dbReference type="Gene3D" id="1.10.287.950">
    <property type="entry name" value="Methyl-accepting chemotaxis protein"/>
    <property type="match status" value="1"/>
</dbReference>
<feature type="domain" description="HAMP" evidence="6">
    <location>
        <begin position="207"/>
        <end position="259"/>
    </location>
</feature>
<dbReference type="Pfam" id="PF00015">
    <property type="entry name" value="MCPsignal"/>
    <property type="match status" value="1"/>
</dbReference>
<dbReference type="PANTHER" id="PTHR43531">
    <property type="entry name" value="PROTEIN ICFG"/>
    <property type="match status" value="1"/>
</dbReference>
<feature type="domain" description="Methyl-accepting transducer" evidence="5">
    <location>
        <begin position="311"/>
        <end position="540"/>
    </location>
</feature>
<dbReference type="Proteomes" id="UP000012589">
    <property type="component" value="Unassembled WGS sequence"/>
</dbReference>
<dbReference type="PATRIC" id="fig|1235802.3.peg.289"/>
<dbReference type="InterPro" id="IPR004090">
    <property type="entry name" value="Chemotax_Me-accpt_rcpt"/>
</dbReference>
<dbReference type="SMART" id="SM00283">
    <property type="entry name" value="MA"/>
    <property type="match status" value="1"/>
</dbReference>
<organism evidence="7 8">
    <name type="scientific">Eubacterium plexicaudatum ASF492</name>
    <dbReference type="NCBI Taxonomy" id="1235802"/>
    <lineage>
        <taxon>Bacteria</taxon>
        <taxon>Bacillati</taxon>
        <taxon>Bacillota</taxon>
        <taxon>Clostridia</taxon>
        <taxon>Eubacteriales</taxon>
        <taxon>Eubacteriaceae</taxon>
        <taxon>Eubacterium</taxon>
    </lineage>
</organism>
<dbReference type="Pfam" id="PF00672">
    <property type="entry name" value="HAMP"/>
    <property type="match status" value="1"/>
</dbReference>
<evidence type="ECO:0000313" key="7">
    <source>
        <dbReference type="EMBL" id="EMZ37952.1"/>
    </source>
</evidence>
<comment type="similarity">
    <text evidence="2">Belongs to the methyl-accepting chemotaxis (MCP) protein family.</text>
</comment>
<evidence type="ECO:0000256" key="3">
    <source>
        <dbReference type="PROSITE-ProRule" id="PRU00284"/>
    </source>
</evidence>
<dbReference type="GO" id="GO:0006935">
    <property type="term" value="P:chemotaxis"/>
    <property type="evidence" value="ECO:0007669"/>
    <property type="project" value="UniProtKB-KW"/>
</dbReference>
<dbReference type="CDD" id="cd11386">
    <property type="entry name" value="MCP_signal"/>
    <property type="match status" value="1"/>
</dbReference>
<dbReference type="GO" id="GO:0007165">
    <property type="term" value="P:signal transduction"/>
    <property type="evidence" value="ECO:0007669"/>
    <property type="project" value="UniProtKB-KW"/>
</dbReference>
<evidence type="ECO:0000256" key="1">
    <source>
        <dbReference type="ARBA" id="ARBA00022500"/>
    </source>
</evidence>
<protein>
    <recommendedName>
        <fullName evidence="9">X-X-X-Leu-X-X-Gly heptad repeats protein</fullName>
    </recommendedName>
</protein>
<evidence type="ECO:0008006" key="9">
    <source>
        <dbReference type="Google" id="ProtNLM"/>
    </source>
</evidence>
<dbReference type="HOGENOM" id="CLU_000445_107_16_9"/>
<dbReference type="PROSITE" id="PS50111">
    <property type="entry name" value="CHEMOTAXIS_TRANSDUC_2"/>
    <property type="match status" value="1"/>
</dbReference>
<dbReference type="PRINTS" id="PR00260">
    <property type="entry name" value="CHEMTRNSDUCR"/>
</dbReference>
<dbReference type="AlphaFoldDB" id="N2B8G6"/>
<evidence type="ECO:0000259" key="6">
    <source>
        <dbReference type="PROSITE" id="PS50885"/>
    </source>
</evidence>
<dbReference type="GO" id="GO:0005886">
    <property type="term" value="C:plasma membrane"/>
    <property type="evidence" value="ECO:0007669"/>
    <property type="project" value="TreeGrafter"/>
</dbReference>